<dbReference type="InterPro" id="IPR036047">
    <property type="entry name" value="F-box-like_dom_sf"/>
</dbReference>
<accession>A0A9W9CBG3</accession>
<dbReference type="Gene3D" id="1.20.1280.50">
    <property type="match status" value="1"/>
</dbReference>
<name>A0A9W9CBG3_9PLEO</name>
<proteinExistence type="predicted"/>
<dbReference type="PROSITE" id="PS50181">
    <property type="entry name" value="FBOX"/>
    <property type="match status" value="1"/>
</dbReference>
<dbReference type="InterPro" id="IPR001810">
    <property type="entry name" value="F-box_dom"/>
</dbReference>
<evidence type="ECO:0000313" key="2">
    <source>
        <dbReference type="EMBL" id="KAJ4355389.1"/>
    </source>
</evidence>
<reference evidence="2" key="1">
    <citation type="submission" date="2022-10" db="EMBL/GenBank/DDBJ databases">
        <title>Tapping the CABI collections for fungal endophytes: first genome assemblies for Collariella, Neodidymelliopsis, Ascochyta clinopodiicola, Didymella pomorum, Didymosphaeria variabile, Neocosmospora piperis and Neocucurbitaria cava.</title>
        <authorList>
            <person name="Hill R."/>
        </authorList>
    </citation>
    <scope>NUCLEOTIDE SEQUENCE</scope>
    <source>
        <strain evidence="2">IMI 356815</strain>
    </source>
</reference>
<dbReference type="OrthoDB" id="3695298at2759"/>
<feature type="domain" description="F-box" evidence="1">
    <location>
        <begin position="54"/>
        <end position="100"/>
    </location>
</feature>
<evidence type="ECO:0000259" key="1">
    <source>
        <dbReference type="PROSITE" id="PS50181"/>
    </source>
</evidence>
<keyword evidence="3" id="KW-1185">Reference proteome</keyword>
<dbReference type="AlphaFoldDB" id="A0A9W9CBG3"/>
<dbReference type="Pfam" id="PF12937">
    <property type="entry name" value="F-box-like"/>
    <property type="match status" value="1"/>
</dbReference>
<dbReference type="EMBL" id="JAPEUX010000003">
    <property type="protein sequence ID" value="KAJ4355389.1"/>
    <property type="molecule type" value="Genomic_DNA"/>
</dbReference>
<organism evidence="2 3">
    <name type="scientific">Didymosphaeria variabile</name>
    <dbReference type="NCBI Taxonomy" id="1932322"/>
    <lineage>
        <taxon>Eukaryota</taxon>
        <taxon>Fungi</taxon>
        <taxon>Dikarya</taxon>
        <taxon>Ascomycota</taxon>
        <taxon>Pezizomycotina</taxon>
        <taxon>Dothideomycetes</taxon>
        <taxon>Pleosporomycetidae</taxon>
        <taxon>Pleosporales</taxon>
        <taxon>Massarineae</taxon>
        <taxon>Didymosphaeriaceae</taxon>
        <taxon>Didymosphaeria</taxon>
    </lineage>
</organism>
<dbReference type="GeneID" id="80906935"/>
<comment type="caution">
    <text evidence="2">The sequence shown here is derived from an EMBL/GenBank/DDBJ whole genome shotgun (WGS) entry which is preliminary data.</text>
</comment>
<sequence length="459" mass="53488">MAFSLGNRTNPIPIPSDDAPLPSYIARHFNFGFDADDVSALISSIDASQDHGSTSTLPQLPAEILFHIVECVPIDHVLQWRLVCRGFRDCIDGPVMYNCIKRAEVFGIVASPSTLDWAGIPSDLQEILSHFRCRFERLEDSIEAPNPRKTNAKWRGLHAVFRIDDGWHEQLLRIETLFNDANKEKNWLYVLLRLHLHDFVASPRKADSFGKMRWCMRLDNAVLDLDFSIQALRENLILDLPSKKIMFEWKGLLLRFIQGETQLRTIMEQKRDSKFSFGHEEDCLRETRRRRIRASLNENIPGHSLLRWGLSTLPPLFGKRKKHEPAEEFRDLRRAEDSAMRFLMPLRRELAMSRTERDRLWQLAKDYVDMIDALENIEKQYTGWKNTLLTTTVVPSPIRFARSKNPFRWTEAERHRREARVLKWKAQQDNMQQVARLLEESLEAVSVPENAFDELGSDI</sequence>
<dbReference type="SUPFAM" id="SSF81383">
    <property type="entry name" value="F-box domain"/>
    <property type="match status" value="1"/>
</dbReference>
<evidence type="ECO:0000313" key="3">
    <source>
        <dbReference type="Proteomes" id="UP001140513"/>
    </source>
</evidence>
<dbReference type="RefSeq" id="XP_056072515.1">
    <property type="nucleotide sequence ID" value="XM_056212207.1"/>
</dbReference>
<gene>
    <name evidence="2" type="ORF">N0V89_003405</name>
</gene>
<dbReference type="Proteomes" id="UP001140513">
    <property type="component" value="Unassembled WGS sequence"/>
</dbReference>
<dbReference type="SMART" id="SM00256">
    <property type="entry name" value="FBOX"/>
    <property type="match status" value="1"/>
</dbReference>
<protein>
    <recommendedName>
        <fullName evidence="1">F-box domain-containing protein</fullName>
    </recommendedName>
</protein>